<keyword evidence="2" id="KW-0812">Transmembrane</keyword>
<dbReference type="EMBL" id="MU564352">
    <property type="protein sequence ID" value="KAI5611844.1"/>
    <property type="molecule type" value="Genomic_DNA"/>
</dbReference>
<dbReference type="Proteomes" id="UP001205998">
    <property type="component" value="Unassembled WGS sequence"/>
</dbReference>
<proteinExistence type="predicted"/>
<dbReference type="AlphaFoldDB" id="A0AAD5A9Q5"/>
<feature type="transmembrane region" description="Helical" evidence="2">
    <location>
        <begin position="51"/>
        <end position="72"/>
    </location>
</feature>
<name>A0AAD5A9Q5_SILAS</name>
<protein>
    <submittedName>
        <fullName evidence="3">Uncharacterized protein</fullName>
    </submittedName>
</protein>
<keyword evidence="4" id="KW-1185">Reference proteome</keyword>
<evidence type="ECO:0000313" key="4">
    <source>
        <dbReference type="Proteomes" id="UP001205998"/>
    </source>
</evidence>
<evidence type="ECO:0000313" key="3">
    <source>
        <dbReference type="EMBL" id="KAI5611844.1"/>
    </source>
</evidence>
<keyword evidence="2" id="KW-0472">Membrane</keyword>
<reference evidence="3" key="1">
    <citation type="submission" date="2018-07" db="EMBL/GenBank/DDBJ databases">
        <title>Comparative genomics of catfishes provides insights into carnivory and benthic adaptation.</title>
        <authorList>
            <person name="Zhang Y."/>
            <person name="Wang D."/>
            <person name="Peng Z."/>
            <person name="Zheng S."/>
            <person name="Shao F."/>
            <person name="Tao W."/>
        </authorList>
    </citation>
    <scope>NUCLEOTIDE SEQUENCE</scope>
    <source>
        <strain evidence="3">Chongqing</strain>
    </source>
</reference>
<accession>A0AAD5A9Q5</accession>
<feature type="region of interest" description="Disordered" evidence="1">
    <location>
        <begin position="22"/>
        <end position="45"/>
    </location>
</feature>
<keyword evidence="2" id="KW-1133">Transmembrane helix</keyword>
<evidence type="ECO:0000256" key="1">
    <source>
        <dbReference type="SAM" id="MobiDB-lite"/>
    </source>
</evidence>
<evidence type="ECO:0000256" key="2">
    <source>
        <dbReference type="SAM" id="Phobius"/>
    </source>
</evidence>
<sequence length="92" mass="10249">MLMCSCDKVEWNAVQGRRAAGAEQEHGAAAVHSSNGRTPQIHPRGGDGDDVVLMMVVVVVVLVKISACERTWRMFQKIRSRTEIDLRMINDL</sequence>
<comment type="caution">
    <text evidence="3">The sequence shown here is derived from an EMBL/GenBank/DDBJ whole genome shotgun (WGS) entry which is preliminary data.</text>
</comment>
<organism evidence="3 4">
    <name type="scientific">Silurus asotus</name>
    <name type="common">Amur catfish</name>
    <name type="synonym">Parasilurus asotus</name>
    <dbReference type="NCBI Taxonomy" id="30991"/>
    <lineage>
        <taxon>Eukaryota</taxon>
        <taxon>Metazoa</taxon>
        <taxon>Chordata</taxon>
        <taxon>Craniata</taxon>
        <taxon>Vertebrata</taxon>
        <taxon>Euteleostomi</taxon>
        <taxon>Actinopterygii</taxon>
        <taxon>Neopterygii</taxon>
        <taxon>Teleostei</taxon>
        <taxon>Ostariophysi</taxon>
        <taxon>Siluriformes</taxon>
        <taxon>Siluridae</taxon>
        <taxon>Silurus</taxon>
    </lineage>
</organism>
<gene>
    <name evidence="3" type="ORF">C0J50_0512</name>
</gene>